<sequence length="390" mass="42310">MSQNNTPQEGEIWVARASVLLSALRAASMFSAESPTIVMKAEKDRLEMGQDVPDVRPCIVFDAGDENTLQLIPTTTLQGQPLHLVNGHVRHFVVPFGEHDDDGVTGTTVRPTTTWPKSTTMPTYIFAYPLDVKRSVVTSRYRYNGGTFTLDRAELVKLQQICSAKLSEYKSKPKREMRRYHDSWIEDKLRRKERWAAGSASAPPEPLSASRTADVTPAFPRGVGVSQRLQSTAPRRLNSVTESSPSSANAPPPMALDLSIDDDDADRTDEWPSLSKAYAQNGSPTEELRAKGRATSASGLLESQDATIGQRNAWASPPAIVKALRGEERASHPVAKSGQTVDVPAPPTDAALRADASAEATIPEDGWITQKRKSKKKPSISGSGALGNSP</sequence>
<organism evidence="2 3">
    <name type="scientific">Exidia glandulosa HHB12029</name>
    <dbReference type="NCBI Taxonomy" id="1314781"/>
    <lineage>
        <taxon>Eukaryota</taxon>
        <taxon>Fungi</taxon>
        <taxon>Dikarya</taxon>
        <taxon>Basidiomycota</taxon>
        <taxon>Agaricomycotina</taxon>
        <taxon>Agaricomycetes</taxon>
        <taxon>Auriculariales</taxon>
        <taxon>Exidiaceae</taxon>
        <taxon>Exidia</taxon>
    </lineage>
</organism>
<dbReference type="Proteomes" id="UP000077266">
    <property type="component" value="Unassembled WGS sequence"/>
</dbReference>
<keyword evidence="3" id="KW-1185">Reference proteome</keyword>
<accession>A0A165C0P2</accession>
<proteinExistence type="predicted"/>
<dbReference type="AlphaFoldDB" id="A0A165C0P2"/>
<dbReference type="InParanoid" id="A0A165C0P2"/>
<protein>
    <submittedName>
        <fullName evidence="2">Uncharacterized protein</fullName>
    </submittedName>
</protein>
<feature type="compositionally biased region" description="Low complexity" evidence="1">
    <location>
        <begin position="196"/>
        <end position="210"/>
    </location>
</feature>
<evidence type="ECO:0000313" key="2">
    <source>
        <dbReference type="EMBL" id="KZV81597.1"/>
    </source>
</evidence>
<name>A0A165C0P2_EXIGL</name>
<evidence type="ECO:0000313" key="3">
    <source>
        <dbReference type="Proteomes" id="UP000077266"/>
    </source>
</evidence>
<reference evidence="2 3" key="1">
    <citation type="journal article" date="2016" name="Mol. Biol. Evol.">
        <title>Comparative Genomics of Early-Diverging Mushroom-Forming Fungi Provides Insights into the Origins of Lignocellulose Decay Capabilities.</title>
        <authorList>
            <person name="Nagy L.G."/>
            <person name="Riley R."/>
            <person name="Tritt A."/>
            <person name="Adam C."/>
            <person name="Daum C."/>
            <person name="Floudas D."/>
            <person name="Sun H."/>
            <person name="Yadav J.S."/>
            <person name="Pangilinan J."/>
            <person name="Larsson K.H."/>
            <person name="Matsuura K."/>
            <person name="Barry K."/>
            <person name="Labutti K."/>
            <person name="Kuo R."/>
            <person name="Ohm R.A."/>
            <person name="Bhattacharya S.S."/>
            <person name="Shirouzu T."/>
            <person name="Yoshinaga Y."/>
            <person name="Martin F.M."/>
            <person name="Grigoriev I.V."/>
            <person name="Hibbett D.S."/>
        </authorList>
    </citation>
    <scope>NUCLEOTIDE SEQUENCE [LARGE SCALE GENOMIC DNA]</scope>
    <source>
        <strain evidence="2 3">HHB12029</strain>
    </source>
</reference>
<feature type="compositionally biased region" description="Low complexity" evidence="1">
    <location>
        <begin position="350"/>
        <end position="360"/>
    </location>
</feature>
<feature type="compositionally biased region" description="Polar residues" evidence="1">
    <location>
        <begin position="227"/>
        <end position="242"/>
    </location>
</feature>
<feature type="region of interest" description="Disordered" evidence="1">
    <location>
        <begin position="327"/>
        <end position="390"/>
    </location>
</feature>
<evidence type="ECO:0000256" key="1">
    <source>
        <dbReference type="SAM" id="MobiDB-lite"/>
    </source>
</evidence>
<feature type="region of interest" description="Disordered" evidence="1">
    <location>
        <begin position="195"/>
        <end position="313"/>
    </location>
</feature>
<gene>
    <name evidence="2" type="ORF">EXIGLDRAFT_779532</name>
</gene>
<dbReference type="EMBL" id="KV426380">
    <property type="protein sequence ID" value="KZV81597.1"/>
    <property type="molecule type" value="Genomic_DNA"/>
</dbReference>